<dbReference type="EMBL" id="FPBA01000006">
    <property type="protein sequence ID" value="SFT67397.1"/>
    <property type="molecule type" value="Genomic_DNA"/>
</dbReference>
<evidence type="ECO:0000256" key="2">
    <source>
        <dbReference type="ARBA" id="ARBA00022649"/>
    </source>
</evidence>
<dbReference type="SUPFAM" id="SSF143011">
    <property type="entry name" value="RelE-like"/>
    <property type="match status" value="1"/>
</dbReference>
<dbReference type="PANTHER" id="PTHR35601:SF1">
    <property type="entry name" value="TOXIN RELE"/>
    <property type="match status" value="1"/>
</dbReference>
<reference evidence="4" key="1">
    <citation type="submission" date="2016-10" db="EMBL/GenBank/DDBJ databases">
        <authorList>
            <person name="Varghese N."/>
            <person name="Submissions S."/>
        </authorList>
    </citation>
    <scope>NUCLEOTIDE SEQUENCE [LARGE SCALE GENOMIC DNA]</scope>
    <source>
        <strain evidence="4">DSM 46136</strain>
    </source>
</reference>
<keyword evidence="4" id="KW-1185">Reference proteome</keyword>
<keyword evidence="3" id="KW-0255">Endonuclease</keyword>
<dbReference type="Pfam" id="PF05016">
    <property type="entry name" value="ParE_toxin"/>
    <property type="match status" value="1"/>
</dbReference>
<gene>
    <name evidence="3" type="ORF">SAMN05660657_02332</name>
</gene>
<dbReference type="AlphaFoldDB" id="A0A1I6ZXN4"/>
<evidence type="ECO:0000256" key="1">
    <source>
        <dbReference type="ARBA" id="ARBA00006226"/>
    </source>
</evidence>
<dbReference type="InterPro" id="IPR007712">
    <property type="entry name" value="RelE/ParE_toxin"/>
</dbReference>
<dbReference type="PANTHER" id="PTHR35601">
    <property type="entry name" value="TOXIN RELE"/>
    <property type="match status" value="1"/>
</dbReference>
<proteinExistence type="inferred from homology"/>
<dbReference type="STRING" id="1296565.SAMN05660657_02332"/>
<dbReference type="OrthoDB" id="5326046at2"/>
<dbReference type="GO" id="GO:0004519">
    <property type="term" value="F:endonuclease activity"/>
    <property type="evidence" value="ECO:0007669"/>
    <property type="project" value="UniProtKB-KW"/>
</dbReference>
<organism evidence="3 4">
    <name type="scientific">Geodermatophilus amargosae</name>
    <dbReference type="NCBI Taxonomy" id="1296565"/>
    <lineage>
        <taxon>Bacteria</taxon>
        <taxon>Bacillati</taxon>
        <taxon>Actinomycetota</taxon>
        <taxon>Actinomycetes</taxon>
        <taxon>Geodermatophilales</taxon>
        <taxon>Geodermatophilaceae</taxon>
        <taxon>Geodermatophilus</taxon>
    </lineage>
</organism>
<evidence type="ECO:0000313" key="4">
    <source>
        <dbReference type="Proteomes" id="UP000199546"/>
    </source>
</evidence>
<dbReference type="Proteomes" id="UP000199546">
    <property type="component" value="Unassembled WGS sequence"/>
</dbReference>
<keyword evidence="2" id="KW-1277">Toxin-antitoxin system</keyword>
<evidence type="ECO:0000313" key="3">
    <source>
        <dbReference type="EMBL" id="SFT67397.1"/>
    </source>
</evidence>
<name>A0A1I6ZXN4_9ACTN</name>
<dbReference type="RefSeq" id="WP_093579544.1">
    <property type="nucleotide sequence ID" value="NZ_FPBA01000006.1"/>
</dbReference>
<dbReference type="InterPro" id="IPR035093">
    <property type="entry name" value="RelE/ParE_toxin_dom_sf"/>
</dbReference>
<dbReference type="Gene3D" id="3.30.2310.20">
    <property type="entry name" value="RelE-like"/>
    <property type="match status" value="1"/>
</dbReference>
<accession>A0A1I6ZXN4</accession>
<keyword evidence="3" id="KW-0378">Hydrolase</keyword>
<keyword evidence="3" id="KW-0540">Nuclease</keyword>
<sequence>MTAPFEVRISSSARRQLGRLPAKVAAAVVEFLTTVLPVNPLRLSKPLTGDLAGLRSARRGDYRVLLEVDEDRRRILVVRIAHRSDVYRPPPPTGAG</sequence>
<protein>
    <submittedName>
        <fullName evidence="3">mRNA-degrading endonuclease RelE, toxin component of the RelBE toxin-antitoxin system</fullName>
    </submittedName>
</protein>
<comment type="similarity">
    <text evidence="1">Belongs to the RelE toxin family.</text>
</comment>